<protein>
    <recommendedName>
        <fullName evidence="3">NERD domain-containing protein</fullName>
    </recommendedName>
</protein>
<organism evidence="1 2">
    <name type="scientific">Deinococcus cellulosilyticus (strain DSM 18568 / NBRC 106333 / KACC 11606 / 5516J-15)</name>
    <dbReference type="NCBI Taxonomy" id="1223518"/>
    <lineage>
        <taxon>Bacteria</taxon>
        <taxon>Thermotogati</taxon>
        <taxon>Deinococcota</taxon>
        <taxon>Deinococci</taxon>
        <taxon>Deinococcales</taxon>
        <taxon>Deinococcaceae</taxon>
        <taxon>Deinococcus</taxon>
    </lineage>
</organism>
<dbReference type="Proteomes" id="UP000321306">
    <property type="component" value="Unassembled WGS sequence"/>
</dbReference>
<evidence type="ECO:0000313" key="1">
    <source>
        <dbReference type="EMBL" id="GEM47926.1"/>
    </source>
</evidence>
<keyword evidence="2" id="KW-1185">Reference proteome</keyword>
<reference evidence="1 2" key="1">
    <citation type="submission" date="2019-07" db="EMBL/GenBank/DDBJ databases">
        <title>Whole genome shotgun sequence of Deinococcus cellulosilyticus NBRC 106333.</title>
        <authorList>
            <person name="Hosoyama A."/>
            <person name="Uohara A."/>
            <person name="Ohji S."/>
            <person name="Ichikawa N."/>
        </authorList>
    </citation>
    <scope>NUCLEOTIDE SEQUENCE [LARGE SCALE GENOMIC DNA]</scope>
    <source>
        <strain evidence="1 2">NBRC 106333</strain>
    </source>
</reference>
<name>A0A511N665_DEIC1</name>
<evidence type="ECO:0000313" key="2">
    <source>
        <dbReference type="Proteomes" id="UP000321306"/>
    </source>
</evidence>
<gene>
    <name evidence="1" type="ORF">DC3_35610</name>
</gene>
<proteinExistence type="predicted"/>
<comment type="caution">
    <text evidence="1">The sequence shown here is derived from an EMBL/GenBank/DDBJ whole genome shotgun (WGS) entry which is preliminary data.</text>
</comment>
<dbReference type="OrthoDB" id="9824081at2"/>
<accession>A0A511N665</accession>
<dbReference type="AlphaFoldDB" id="A0A511N665"/>
<dbReference type="EMBL" id="BJXB01000016">
    <property type="protein sequence ID" value="GEM47926.1"/>
    <property type="molecule type" value="Genomic_DNA"/>
</dbReference>
<sequence length="176" mass="20195">MFFSRKAPQQNGLPAHFLPKNSKLHDVLFNLPDSWQVRENLQIGHVPGCTVVVSETGIFVLYPQDISGVILHNPRSLIVSEQNLNPQLQMAQQSAQTLSRMLKERVHAVMLFKQLVEPEELKAKALNPNTNREWEVENVKVVTWESLKLYLLTFSRKIYTPEQVIQLSRKIKELAG</sequence>
<evidence type="ECO:0008006" key="3">
    <source>
        <dbReference type="Google" id="ProtNLM"/>
    </source>
</evidence>
<dbReference type="RefSeq" id="WP_146886584.1">
    <property type="nucleotide sequence ID" value="NZ_BJXB01000016.1"/>
</dbReference>